<dbReference type="InterPro" id="IPR056760">
    <property type="entry name" value="RING_XB3-like"/>
</dbReference>
<dbReference type="SMART" id="SM00248">
    <property type="entry name" value="ANK"/>
    <property type="match status" value="5"/>
</dbReference>
<keyword evidence="7 12" id="KW-0863">Zinc-finger</keyword>
<dbReference type="SUPFAM" id="SSF48403">
    <property type="entry name" value="Ankyrin repeat"/>
    <property type="match status" value="1"/>
</dbReference>
<dbReference type="PROSITE" id="PS00518">
    <property type="entry name" value="ZF_RING_1"/>
    <property type="match status" value="1"/>
</dbReference>
<evidence type="ECO:0000313" key="15">
    <source>
        <dbReference type="EMBL" id="CAD1827861.1"/>
    </source>
</evidence>
<feature type="repeat" description="ANK" evidence="11">
    <location>
        <begin position="50"/>
        <end position="82"/>
    </location>
</feature>
<evidence type="ECO:0000256" key="9">
    <source>
        <dbReference type="ARBA" id="ARBA00022833"/>
    </source>
</evidence>
<dbReference type="InterPro" id="IPR001841">
    <property type="entry name" value="Znf_RING"/>
</dbReference>
<dbReference type="GO" id="GO:0061630">
    <property type="term" value="F:ubiquitin protein ligase activity"/>
    <property type="evidence" value="ECO:0007669"/>
    <property type="project" value="UniProtKB-EC"/>
</dbReference>
<keyword evidence="9" id="KW-0862">Zinc</keyword>
<keyword evidence="4" id="KW-0808">Transferase</keyword>
<dbReference type="EC" id="2.3.2.27" evidence="3"/>
<dbReference type="Pfam" id="PF00023">
    <property type="entry name" value="Ank"/>
    <property type="match status" value="1"/>
</dbReference>
<keyword evidence="10 11" id="KW-0040">ANK repeat</keyword>
<dbReference type="SMART" id="SM00184">
    <property type="entry name" value="RING"/>
    <property type="match status" value="1"/>
</dbReference>
<keyword evidence="13" id="KW-0472">Membrane</keyword>
<dbReference type="SUPFAM" id="SSF57850">
    <property type="entry name" value="RING/U-box"/>
    <property type="match status" value="1"/>
</dbReference>
<dbReference type="PANTHER" id="PTHR24161:SF85">
    <property type="entry name" value="PALMITOYLTRANSFERASE HIP14"/>
    <property type="match status" value="1"/>
</dbReference>
<gene>
    <name evidence="15" type="ORF">CB5_LOCUS11072</name>
</gene>
<dbReference type="Pfam" id="PF12796">
    <property type="entry name" value="Ank_2"/>
    <property type="match status" value="2"/>
</dbReference>
<dbReference type="PROSITE" id="PS50297">
    <property type="entry name" value="ANK_REP_REGION"/>
    <property type="match status" value="5"/>
</dbReference>
<keyword evidence="8" id="KW-0833">Ubl conjugation pathway</keyword>
<feature type="repeat" description="ANK" evidence="11">
    <location>
        <begin position="117"/>
        <end position="138"/>
    </location>
</feature>
<feature type="repeat" description="ANK" evidence="11">
    <location>
        <begin position="180"/>
        <end position="212"/>
    </location>
</feature>
<keyword evidence="13" id="KW-1133">Transmembrane helix</keyword>
<evidence type="ECO:0000256" key="13">
    <source>
        <dbReference type="SAM" id="Phobius"/>
    </source>
</evidence>
<evidence type="ECO:0000256" key="8">
    <source>
        <dbReference type="ARBA" id="ARBA00022786"/>
    </source>
</evidence>
<evidence type="ECO:0000256" key="3">
    <source>
        <dbReference type="ARBA" id="ARBA00012483"/>
    </source>
</evidence>
<dbReference type="Pfam" id="PF24921">
    <property type="entry name" value="RING_XB3-XBAT31"/>
    <property type="match status" value="1"/>
</dbReference>
<dbReference type="Gene3D" id="3.30.40.10">
    <property type="entry name" value="Zinc/RING finger domain, C3HC4 (zinc finger)"/>
    <property type="match status" value="1"/>
</dbReference>
<keyword evidence="13" id="KW-0812">Transmembrane</keyword>
<comment type="pathway">
    <text evidence="2">Protein modification; protein ubiquitination.</text>
</comment>
<feature type="repeat" description="ANK" evidence="11">
    <location>
        <begin position="223"/>
        <end position="255"/>
    </location>
</feature>
<dbReference type="AlphaFoldDB" id="A0A6V7PAL0"/>
<evidence type="ECO:0000256" key="10">
    <source>
        <dbReference type="ARBA" id="ARBA00023043"/>
    </source>
</evidence>
<feature type="repeat" description="ANK" evidence="11">
    <location>
        <begin position="83"/>
        <end position="115"/>
    </location>
</feature>
<dbReference type="FunFam" id="1.25.40.20:FF:000262">
    <property type="entry name" value="E3 ubiquitin-protein ligase XBAT33"/>
    <property type="match status" value="1"/>
</dbReference>
<evidence type="ECO:0000256" key="5">
    <source>
        <dbReference type="ARBA" id="ARBA00022723"/>
    </source>
</evidence>
<evidence type="ECO:0000259" key="14">
    <source>
        <dbReference type="PROSITE" id="PS50089"/>
    </source>
</evidence>
<dbReference type="PROSITE" id="PS50088">
    <property type="entry name" value="ANK_REPEAT"/>
    <property type="match status" value="5"/>
</dbReference>
<dbReference type="InterPro" id="IPR036770">
    <property type="entry name" value="Ankyrin_rpt-contain_sf"/>
</dbReference>
<sequence length="552" mass="60876">MGFLSIMGNSFGCSASGERLVSAARDGDLQEAKALLEYNPRLARYSTFGVRNSPLHYSAAQGHHEIVSLLLECGVDINLRNFRGQTALMQACQYGHWEVVQTLMLFRANIHRTDYLNGGTALHFAALNGHSRCIRLLLADFVPSIPHFCNIMRQKSTEEVCIVDFDDDALDTIVNRKADGGITALHMAALNGHGDAVQLLLDLGARVSEVTVEDGTTIDLIGAGSTPLHYAACGGNAVCCQILIARGANLNAENSNGWTPLMVARSWHRNWLEGILSRQPEALIRTPPSPYLSLPLMSIMGIAREYGWKSTDLSPAYIDPCAVCLERRCTVAAEGCNHEFCTRCALYLCSTNSTSITVPGPPGAIPCPLCRHAIVSFIALPGMMSPVRELPRTSLSLSLCTTCPAVSSDSDASIPAHLTRLFAWATRHKPVPHKVLEVGIEPATIGLSRREQQEVVANHRQPNRSYYRWHLNSSLFLVFWVFRPPVFAVFSTYVCLPRGPVSRRNACCRNLSSMRVVHSRIVGFVYIGLFSNVMLYMMWNMRRPPPQQLPPC</sequence>
<evidence type="ECO:0000256" key="4">
    <source>
        <dbReference type="ARBA" id="ARBA00022679"/>
    </source>
</evidence>
<keyword evidence="6" id="KW-0677">Repeat</keyword>
<name>A0A6V7PAL0_ANACO</name>
<feature type="transmembrane region" description="Helical" evidence="13">
    <location>
        <begin position="475"/>
        <end position="496"/>
    </location>
</feature>
<reference evidence="15" key="1">
    <citation type="submission" date="2020-07" db="EMBL/GenBank/DDBJ databases">
        <authorList>
            <person name="Lin J."/>
        </authorList>
    </citation>
    <scope>NUCLEOTIDE SEQUENCE</scope>
</reference>
<dbReference type="PROSITE" id="PS50089">
    <property type="entry name" value="ZF_RING_2"/>
    <property type="match status" value="1"/>
</dbReference>
<evidence type="ECO:0000256" key="2">
    <source>
        <dbReference type="ARBA" id="ARBA00004906"/>
    </source>
</evidence>
<evidence type="ECO:0000256" key="11">
    <source>
        <dbReference type="PROSITE-ProRule" id="PRU00023"/>
    </source>
</evidence>
<dbReference type="PANTHER" id="PTHR24161">
    <property type="entry name" value="ANK_REP_REGION DOMAIN-CONTAINING PROTEIN-RELATED"/>
    <property type="match status" value="1"/>
</dbReference>
<feature type="transmembrane region" description="Helical" evidence="13">
    <location>
        <begin position="517"/>
        <end position="539"/>
    </location>
</feature>
<protein>
    <recommendedName>
        <fullName evidence="3">RING-type E3 ubiquitin transferase</fullName>
        <ecNumber evidence="3">2.3.2.27</ecNumber>
    </recommendedName>
</protein>
<dbReference type="PRINTS" id="PR01415">
    <property type="entry name" value="ANKYRIN"/>
</dbReference>
<organism evidence="15">
    <name type="scientific">Ananas comosus var. bracteatus</name>
    <name type="common">red pineapple</name>
    <dbReference type="NCBI Taxonomy" id="296719"/>
    <lineage>
        <taxon>Eukaryota</taxon>
        <taxon>Viridiplantae</taxon>
        <taxon>Streptophyta</taxon>
        <taxon>Embryophyta</taxon>
        <taxon>Tracheophyta</taxon>
        <taxon>Spermatophyta</taxon>
        <taxon>Magnoliopsida</taxon>
        <taxon>Liliopsida</taxon>
        <taxon>Poales</taxon>
        <taxon>Bromeliaceae</taxon>
        <taxon>Bromelioideae</taxon>
        <taxon>Ananas</taxon>
    </lineage>
</organism>
<evidence type="ECO:0000256" key="6">
    <source>
        <dbReference type="ARBA" id="ARBA00022737"/>
    </source>
</evidence>
<keyword evidence="5" id="KW-0479">Metal-binding</keyword>
<dbReference type="InterPro" id="IPR002110">
    <property type="entry name" value="Ankyrin_rpt"/>
</dbReference>
<proteinExistence type="predicted"/>
<dbReference type="Gene3D" id="1.25.40.20">
    <property type="entry name" value="Ankyrin repeat-containing domain"/>
    <property type="match status" value="2"/>
</dbReference>
<dbReference type="EMBL" id="LR862146">
    <property type="protein sequence ID" value="CAD1827861.1"/>
    <property type="molecule type" value="Genomic_DNA"/>
</dbReference>
<dbReference type="InterPro" id="IPR013083">
    <property type="entry name" value="Znf_RING/FYVE/PHD"/>
</dbReference>
<accession>A0A6V7PAL0</accession>
<dbReference type="Pfam" id="PF13637">
    <property type="entry name" value="Ank_4"/>
    <property type="match status" value="1"/>
</dbReference>
<evidence type="ECO:0000256" key="12">
    <source>
        <dbReference type="PROSITE-ProRule" id="PRU00175"/>
    </source>
</evidence>
<evidence type="ECO:0000256" key="7">
    <source>
        <dbReference type="ARBA" id="ARBA00022771"/>
    </source>
</evidence>
<dbReference type="InterPro" id="IPR017907">
    <property type="entry name" value="Znf_RING_CS"/>
</dbReference>
<feature type="domain" description="RING-type" evidence="14">
    <location>
        <begin position="321"/>
        <end position="371"/>
    </location>
</feature>
<evidence type="ECO:0000256" key="1">
    <source>
        <dbReference type="ARBA" id="ARBA00000900"/>
    </source>
</evidence>
<dbReference type="GO" id="GO:0008270">
    <property type="term" value="F:zinc ion binding"/>
    <property type="evidence" value="ECO:0007669"/>
    <property type="project" value="UniProtKB-KW"/>
</dbReference>
<comment type="catalytic activity">
    <reaction evidence="1">
        <text>S-ubiquitinyl-[E2 ubiquitin-conjugating enzyme]-L-cysteine + [acceptor protein]-L-lysine = [E2 ubiquitin-conjugating enzyme]-L-cysteine + N(6)-ubiquitinyl-[acceptor protein]-L-lysine.</text>
        <dbReference type="EC" id="2.3.2.27"/>
    </reaction>
</comment>